<dbReference type="GO" id="GO:0004100">
    <property type="term" value="F:chitin synthase activity"/>
    <property type="evidence" value="ECO:0007669"/>
    <property type="project" value="UniProtKB-EC"/>
</dbReference>
<sequence length="498" mass="56274">GAMVWYQKFEYAVGHWLQKATEHVLGCVLCSPGCFSLFRGEAIMADNVMRTYTTKSEEARHFVQYDQGEDRWLCTLLLKQGYQVEYSAASDAYTRCPESFEEFFTQRRRWTPSTMANILDLLMDAKQIANKNQGISMLYMTYQTMLMIGTILGPGTIFLMLLGSFVSCFRVSNVTALLYNIVPVMGFTIVCFTCSQKVQIFVAQILSAAYALLMTAVVVGIALQIQEDGMASPSSIFLVATVCSFLLAALFHPREFGCIIHGLLYFVLVPSMYLLLILYSIVNLNVVSWGTREGTQTETAATDQKVQGTRSQRDYPASSLQRWPGRRMPPVDEQDEEESPVDEADSLPPHNANQDPAEIDPTTPNPQDPTHWCSDAVFKNAPQYSMGNRETEFWKQLINQYLKPEDTGSEAEKKRVEEGLKSLRNRTVSTMLLCNALYVLTILLLQYHKNRLYINWPIGETYPIGLVFLVFFALILTLQLCGMLTHRFQTLSHVLAAT</sequence>
<evidence type="ECO:0000256" key="4">
    <source>
        <dbReference type="ARBA" id="ARBA00022692"/>
    </source>
</evidence>
<organism>
    <name type="scientific">Ixodes scapularis</name>
    <name type="common">Black-legged tick</name>
    <name type="synonym">Deer tick</name>
    <dbReference type="NCBI Taxonomy" id="6945"/>
    <lineage>
        <taxon>Eukaryota</taxon>
        <taxon>Metazoa</taxon>
        <taxon>Ecdysozoa</taxon>
        <taxon>Arthropoda</taxon>
        <taxon>Chelicerata</taxon>
        <taxon>Arachnida</taxon>
        <taxon>Acari</taxon>
        <taxon>Parasitiformes</taxon>
        <taxon>Ixodida</taxon>
        <taxon>Ixodoidea</taxon>
        <taxon>Ixodidae</taxon>
        <taxon>Ixodinae</taxon>
        <taxon>Ixodes</taxon>
    </lineage>
</organism>
<dbReference type="EMBL" id="ABJB010749674">
    <property type="status" value="NOT_ANNOTATED_CDS"/>
    <property type="molecule type" value="Genomic_DNA"/>
</dbReference>
<dbReference type="STRING" id="6945.B7P8P6"/>
<reference evidence="10" key="2">
    <citation type="submission" date="2020-05" db="UniProtKB">
        <authorList>
            <consortium name="EnsemblMetazoa"/>
        </authorList>
    </citation>
    <scope>IDENTIFICATION</scope>
    <source>
        <strain evidence="10">wikel</strain>
    </source>
</reference>
<dbReference type="HOGENOM" id="CLU_004002_2_0_1"/>
<feature type="non-terminal residue" evidence="9">
    <location>
        <position position="498"/>
    </location>
</feature>
<feature type="region of interest" description="Disordered" evidence="7">
    <location>
        <begin position="293"/>
        <end position="374"/>
    </location>
</feature>
<keyword evidence="6 8" id="KW-0472">Membrane</keyword>
<protein>
    <recommendedName>
        <fullName evidence="2">chitin synthase</fullName>
        <ecNumber evidence="2">2.4.1.16</ecNumber>
    </recommendedName>
</protein>
<keyword evidence="3 9" id="KW-0328">Glycosyltransferase</keyword>
<feature type="transmembrane region" description="Helical" evidence="8">
    <location>
        <begin position="145"/>
        <end position="165"/>
    </location>
</feature>
<accession>B7P8P6</accession>
<dbReference type="InterPro" id="IPR004835">
    <property type="entry name" value="Chitin_synth"/>
</dbReference>
<keyword evidence="9" id="KW-0808">Transferase</keyword>
<evidence type="ECO:0000256" key="1">
    <source>
        <dbReference type="ARBA" id="ARBA00004141"/>
    </source>
</evidence>
<dbReference type="VEuPathDB" id="VectorBase:ISCW016658"/>
<feature type="transmembrane region" description="Helical" evidence="8">
    <location>
        <begin position="201"/>
        <end position="225"/>
    </location>
</feature>
<dbReference type="Proteomes" id="UP000001555">
    <property type="component" value="Unassembled WGS sequence"/>
</dbReference>
<evidence type="ECO:0000256" key="2">
    <source>
        <dbReference type="ARBA" id="ARBA00012543"/>
    </source>
</evidence>
<dbReference type="InterPro" id="IPR029044">
    <property type="entry name" value="Nucleotide-diphossugar_trans"/>
</dbReference>
<dbReference type="SUPFAM" id="SSF103473">
    <property type="entry name" value="MFS general substrate transporter"/>
    <property type="match status" value="1"/>
</dbReference>
<dbReference type="EMBL" id="ABJB010826583">
    <property type="status" value="NOT_ANNOTATED_CDS"/>
    <property type="molecule type" value="Genomic_DNA"/>
</dbReference>
<evidence type="ECO:0000256" key="7">
    <source>
        <dbReference type="SAM" id="MobiDB-lite"/>
    </source>
</evidence>
<keyword evidence="4 8" id="KW-0812">Transmembrane</keyword>
<evidence type="ECO:0000313" key="11">
    <source>
        <dbReference type="Proteomes" id="UP000001555"/>
    </source>
</evidence>
<dbReference type="PANTHER" id="PTHR22914:SF42">
    <property type="entry name" value="CHITIN SYNTHASE"/>
    <property type="match status" value="1"/>
</dbReference>
<comment type="subcellular location">
    <subcellularLocation>
        <location evidence="1">Membrane</location>
        <topology evidence="1">Multi-pass membrane protein</topology>
    </subcellularLocation>
</comment>
<reference evidence="9 11" key="1">
    <citation type="submission" date="2008-03" db="EMBL/GenBank/DDBJ databases">
        <title>Annotation of Ixodes scapularis.</title>
        <authorList>
            <consortium name="Ixodes scapularis Genome Project Consortium"/>
            <person name="Caler E."/>
            <person name="Hannick L.I."/>
            <person name="Bidwell S."/>
            <person name="Joardar V."/>
            <person name="Thiagarajan M."/>
            <person name="Amedeo P."/>
            <person name="Galinsky K.J."/>
            <person name="Schobel S."/>
            <person name="Inman J."/>
            <person name="Hostetler J."/>
            <person name="Miller J."/>
            <person name="Hammond M."/>
            <person name="Megy K."/>
            <person name="Lawson D."/>
            <person name="Kodira C."/>
            <person name="Sutton G."/>
            <person name="Meyer J."/>
            <person name="Hill C.A."/>
            <person name="Birren B."/>
            <person name="Nene V."/>
            <person name="Collins F."/>
            <person name="Alarcon-Chaidez F."/>
            <person name="Wikel S."/>
            <person name="Strausberg R."/>
        </authorList>
    </citation>
    <scope>NUCLEOTIDE SEQUENCE [LARGE SCALE GENOMIC DNA]</scope>
    <source>
        <strain evidence="11">Wikel</strain>
        <strain evidence="9">Wikel colony</strain>
    </source>
</reference>
<keyword evidence="5 8" id="KW-1133">Transmembrane helix</keyword>
<name>B7P8P6_IXOSC</name>
<dbReference type="InterPro" id="IPR036259">
    <property type="entry name" value="MFS_trans_sf"/>
</dbReference>
<feature type="transmembrane region" description="Helical" evidence="8">
    <location>
        <begin position="231"/>
        <end position="251"/>
    </location>
</feature>
<dbReference type="OrthoDB" id="370884at2759"/>
<feature type="transmembrane region" description="Helical" evidence="8">
    <location>
        <begin position="427"/>
        <end position="445"/>
    </location>
</feature>
<proteinExistence type="predicted"/>
<evidence type="ECO:0000313" key="9">
    <source>
        <dbReference type="EMBL" id="EEC02968.1"/>
    </source>
</evidence>
<evidence type="ECO:0000313" key="10">
    <source>
        <dbReference type="EnsemblMetazoa" id="ISCW016658-PA"/>
    </source>
</evidence>
<dbReference type="GO" id="GO:0016020">
    <property type="term" value="C:membrane"/>
    <property type="evidence" value="ECO:0007669"/>
    <property type="project" value="UniProtKB-SubCell"/>
</dbReference>
<evidence type="ECO:0000256" key="8">
    <source>
        <dbReference type="SAM" id="Phobius"/>
    </source>
</evidence>
<evidence type="ECO:0000256" key="6">
    <source>
        <dbReference type="ARBA" id="ARBA00023136"/>
    </source>
</evidence>
<dbReference type="SUPFAM" id="SSF53448">
    <property type="entry name" value="Nucleotide-diphospho-sugar transferases"/>
    <property type="match status" value="1"/>
</dbReference>
<evidence type="ECO:0000256" key="5">
    <source>
        <dbReference type="ARBA" id="ARBA00022989"/>
    </source>
</evidence>
<feature type="compositionally biased region" description="Acidic residues" evidence="7">
    <location>
        <begin position="332"/>
        <end position="345"/>
    </location>
</feature>
<gene>
    <name evidence="9" type="ORF">IscW_ISCW016658</name>
</gene>
<feature type="compositionally biased region" description="Polar residues" evidence="7">
    <location>
        <begin position="293"/>
        <end position="310"/>
    </location>
</feature>
<dbReference type="PaxDb" id="6945-B7P8P6"/>
<feature type="transmembrane region" description="Helical" evidence="8">
    <location>
        <begin position="263"/>
        <end position="282"/>
    </location>
</feature>
<feature type="non-terminal residue" evidence="9">
    <location>
        <position position="1"/>
    </location>
</feature>
<dbReference type="VEuPathDB" id="VectorBase:ISCI016658"/>
<dbReference type="PANTHER" id="PTHR22914">
    <property type="entry name" value="CHITIN SYNTHASE"/>
    <property type="match status" value="1"/>
</dbReference>
<evidence type="ECO:0000256" key="3">
    <source>
        <dbReference type="ARBA" id="ARBA00022676"/>
    </source>
</evidence>
<keyword evidence="11" id="KW-1185">Reference proteome</keyword>
<feature type="transmembrane region" description="Helical" evidence="8">
    <location>
        <begin position="466"/>
        <end position="485"/>
    </location>
</feature>
<dbReference type="EMBL" id="DS658583">
    <property type="protein sequence ID" value="EEC02968.1"/>
    <property type="molecule type" value="Genomic_DNA"/>
</dbReference>
<feature type="transmembrane region" description="Helical" evidence="8">
    <location>
        <begin position="177"/>
        <end position="194"/>
    </location>
</feature>
<dbReference type="AlphaFoldDB" id="B7P8P6"/>
<dbReference type="EC" id="2.4.1.16" evidence="2"/>
<dbReference type="EnsemblMetazoa" id="ISCW016658-RA">
    <property type="protein sequence ID" value="ISCW016658-PA"/>
    <property type="gene ID" value="ISCW016658"/>
</dbReference>
<dbReference type="Pfam" id="PF03142">
    <property type="entry name" value="Chitin_synth_2"/>
    <property type="match status" value="1"/>
</dbReference>
<dbReference type="EMBL" id="ABJB010341908">
    <property type="status" value="NOT_ANNOTATED_CDS"/>
    <property type="molecule type" value="Genomic_DNA"/>
</dbReference>
<dbReference type="VEuPathDB" id="VectorBase:ISCP_018838"/>